<proteinExistence type="predicted"/>
<dbReference type="InterPro" id="IPR012373">
    <property type="entry name" value="Ferrdict_sens_TM"/>
</dbReference>
<name>A0A974WHF2_9BACT</name>
<dbReference type="PIRSF" id="PIRSF018266">
    <property type="entry name" value="FecR"/>
    <property type="match status" value="1"/>
</dbReference>
<reference evidence="4" key="1">
    <citation type="submission" date="2021-02" db="EMBL/GenBank/DDBJ databases">
        <title>Fulvivirga sp. S481 isolated from sea water.</title>
        <authorList>
            <person name="Bae S.S."/>
            <person name="Baek K."/>
        </authorList>
    </citation>
    <scope>NUCLEOTIDE SEQUENCE</scope>
    <source>
        <strain evidence="4">S481</strain>
    </source>
</reference>
<dbReference type="Proteomes" id="UP000662783">
    <property type="component" value="Chromosome"/>
</dbReference>
<evidence type="ECO:0000259" key="3">
    <source>
        <dbReference type="Pfam" id="PF16344"/>
    </source>
</evidence>
<evidence type="ECO:0000256" key="1">
    <source>
        <dbReference type="SAM" id="Phobius"/>
    </source>
</evidence>
<gene>
    <name evidence="4" type="ORF">JR347_11155</name>
</gene>
<sequence length="326" mass="36588">MGLKQNIPELEIARLLAEEASEQDIAIVEEWVSSNSENQEILAEYIDAYNYQPQKVEFNSVEAFKKLSYQLDKETPVRKMPLSISMFYRVAASLLLFAICGILLFGLSKWMISDELVVKSNPFGQKSTIQLSDGTIVKLNSGSKLSYPAEFHGNERKVYLEGEAFFDVTRDTEHPFLVITKNLTTQVLGTSFNINAFDSTIKVTVATGKVKVSEIGGQQVILNPNDQAVYHKAGRLTKKEVLLATELAWTENTLRFEEASIQLIAKQLEMWYGIPINIEDVVGANCSVTGNYKDENLINVLEAISWSTGLSWKRTQDEIQLKGKCN</sequence>
<protein>
    <submittedName>
        <fullName evidence="4">FecR domain-containing protein</fullName>
    </submittedName>
</protein>
<dbReference type="Pfam" id="PF04773">
    <property type="entry name" value="FecR"/>
    <property type="match status" value="1"/>
</dbReference>
<dbReference type="PANTHER" id="PTHR30273">
    <property type="entry name" value="PERIPLASMIC SIGNAL SENSOR AND SIGMA FACTOR ACTIVATOR FECR-RELATED"/>
    <property type="match status" value="1"/>
</dbReference>
<keyword evidence="5" id="KW-1185">Reference proteome</keyword>
<dbReference type="RefSeq" id="WP_205720684.1">
    <property type="nucleotide sequence ID" value="NZ_CP070608.1"/>
</dbReference>
<dbReference type="InterPro" id="IPR032508">
    <property type="entry name" value="FecR_C"/>
</dbReference>
<dbReference type="Gene3D" id="3.55.50.30">
    <property type="match status" value="1"/>
</dbReference>
<dbReference type="Pfam" id="PF16344">
    <property type="entry name" value="FecR_C"/>
    <property type="match status" value="1"/>
</dbReference>
<dbReference type="KEGG" id="fuv:JR347_11155"/>
<dbReference type="AlphaFoldDB" id="A0A974WHF2"/>
<dbReference type="PANTHER" id="PTHR30273:SF2">
    <property type="entry name" value="PROTEIN FECR"/>
    <property type="match status" value="1"/>
</dbReference>
<keyword evidence="1" id="KW-0812">Transmembrane</keyword>
<feature type="domain" description="FecR protein" evidence="2">
    <location>
        <begin position="124"/>
        <end position="211"/>
    </location>
</feature>
<dbReference type="Gene3D" id="2.60.120.1440">
    <property type="match status" value="1"/>
</dbReference>
<evidence type="ECO:0000313" key="4">
    <source>
        <dbReference type="EMBL" id="QSE96170.1"/>
    </source>
</evidence>
<dbReference type="GO" id="GO:0016989">
    <property type="term" value="F:sigma factor antagonist activity"/>
    <property type="evidence" value="ECO:0007669"/>
    <property type="project" value="TreeGrafter"/>
</dbReference>
<dbReference type="InterPro" id="IPR006860">
    <property type="entry name" value="FecR"/>
</dbReference>
<keyword evidence="1" id="KW-1133">Transmembrane helix</keyword>
<organism evidence="4 5">
    <name type="scientific">Fulvivirga lutea</name>
    <dbReference type="NCBI Taxonomy" id="2810512"/>
    <lineage>
        <taxon>Bacteria</taxon>
        <taxon>Pseudomonadati</taxon>
        <taxon>Bacteroidota</taxon>
        <taxon>Cytophagia</taxon>
        <taxon>Cytophagales</taxon>
        <taxon>Fulvivirgaceae</taxon>
        <taxon>Fulvivirga</taxon>
    </lineage>
</organism>
<dbReference type="EMBL" id="CP070608">
    <property type="protein sequence ID" value="QSE96170.1"/>
    <property type="molecule type" value="Genomic_DNA"/>
</dbReference>
<evidence type="ECO:0000313" key="5">
    <source>
        <dbReference type="Proteomes" id="UP000662783"/>
    </source>
</evidence>
<feature type="transmembrane region" description="Helical" evidence="1">
    <location>
        <begin position="87"/>
        <end position="112"/>
    </location>
</feature>
<keyword evidence="1" id="KW-0472">Membrane</keyword>
<accession>A0A974WHF2</accession>
<feature type="domain" description="Protein FecR C-terminal" evidence="3">
    <location>
        <begin position="254"/>
        <end position="319"/>
    </location>
</feature>
<evidence type="ECO:0000259" key="2">
    <source>
        <dbReference type="Pfam" id="PF04773"/>
    </source>
</evidence>